<reference evidence="2" key="2">
    <citation type="journal article" date="2013" name="Ticks Tick Borne Dis.">
        <title>Proteome of Rhipicephalus sanguineus tick saliva induced by the secretagogues pilocarpine and dopamine.</title>
        <authorList>
            <person name="Oliveira C.J."/>
            <person name="Anatriello E."/>
            <person name="de Miranda-Santos I.K."/>
            <person name="Francischetti I.M."/>
            <person name="Sa-Nunes A."/>
            <person name="Ferreira B.R."/>
            <person name="Ribeiro J.M."/>
        </authorList>
    </citation>
    <scope>NUCLEOTIDE SEQUENCE</scope>
    <source>
        <tissue evidence="2">Salivary glands</tissue>
    </source>
</reference>
<dbReference type="EMBL" id="EZ406117">
    <property type="protein sequence ID" value="ACX53916.1"/>
    <property type="molecule type" value="mRNA"/>
</dbReference>
<sequence>MKALHIILFLGAAIQAVCAYWSNEYSQHSQCLAYCWPDHPNYSPCSRGCLCYRRFDYPSSGYCLDQQRPIPHHFRMLGARYNRSN</sequence>
<reference evidence="2" key="1">
    <citation type="journal article" date="2010" name="BMC Genomics">
        <title>An insight into the sialotranscriptome of the brown dog tick, Rhipicephalus sanguineus.</title>
        <authorList>
            <person name="Anatriello E."/>
            <person name="Ribeiro J.M."/>
            <person name="de Miranda-Santos I.K."/>
            <person name="Brandao L.G."/>
            <person name="Anderson J.M."/>
            <person name="Valenzuela J.G."/>
            <person name="Maruyama S.R."/>
            <person name="Silva J.S."/>
            <person name="Ferreira B.R."/>
        </authorList>
    </citation>
    <scope>NUCLEOTIDE SEQUENCE</scope>
    <source>
        <tissue evidence="2">Salivary glands</tissue>
    </source>
</reference>
<accession>C9W1G9</accession>
<evidence type="ECO:0000313" key="2">
    <source>
        <dbReference type="EMBL" id="ACX53916.1"/>
    </source>
</evidence>
<organism evidence="2">
    <name type="scientific">Rhipicephalus sanguineus</name>
    <name type="common">Brown dog tick</name>
    <name type="synonym">Ixodes sanguineus</name>
    <dbReference type="NCBI Taxonomy" id="34632"/>
    <lineage>
        <taxon>Eukaryota</taxon>
        <taxon>Metazoa</taxon>
        <taxon>Ecdysozoa</taxon>
        <taxon>Arthropoda</taxon>
        <taxon>Chelicerata</taxon>
        <taxon>Arachnida</taxon>
        <taxon>Acari</taxon>
        <taxon>Parasitiformes</taxon>
        <taxon>Ixodida</taxon>
        <taxon>Ixodoidea</taxon>
        <taxon>Ixodidae</taxon>
        <taxon>Rhipicephalinae</taxon>
        <taxon>Rhipicephalus</taxon>
        <taxon>Rhipicephalus</taxon>
    </lineage>
</organism>
<evidence type="ECO:0000256" key="1">
    <source>
        <dbReference type="SAM" id="SignalP"/>
    </source>
</evidence>
<name>C9W1G9_RHISA</name>
<protein>
    <submittedName>
        <fullName evidence="2">Hypothetical secreted protein</fullName>
    </submittedName>
</protein>
<feature type="chain" id="PRO_5003002714" evidence="1">
    <location>
        <begin position="20"/>
        <end position="85"/>
    </location>
</feature>
<dbReference type="AlphaFoldDB" id="C9W1G9"/>
<keyword evidence="1" id="KW-0732">Signal</keyword>
<feature type="signal peptide" evidence="1">
    <location>
        <begin position="1"/>
        <end position="19"/>
    </location>
</feature>
<proteinExistence type="evidence at transcript level"/>